<feature type="region of interest" description="Disordered" evidence="1">
    <location>
        <begin position="151"/>
        <end position="200"/>
    </location>
</feature>
<dbReference type="EMBL" id="AMBO01000283">
    <property type="protein sequence ID" value="EKD02430.1"/>
    <property type="molecule type" value="Genomic_DNA"/>
</dbReference>
<proteinExistence type="predicted"/>
<protein>
    <submittedName>
        <fullName evidence="2">Uncharacterized protein</fullName>
    </submittedName>
</protein>
<evidence type="ECO:0000313" key="2">
    <source>
        <dbReference type="EMBL" id="EKD02430.1"/>
    </source>
</evidence>
<dbReference type="AlphaFoldDB" id="K1VEI9"/>
<keyword evidence="3" id="KW-1185">Reference proteome</keyword>
<organism evidence="2 3">
    <name type="scientific">Trichosporon asahii var. asahii (strain CBS 8904)</name>
    <name type="common">Yeast</name>
    <dbReference type="NCBI Taxonomy" id="1220162"/>
    <lineage>
        <taxon>Eukaryota</taxon>
        <taxon>Fungi</taxon>
        <taxon>Dikarya</taxon>
        <taxon>Basidiomycota</taxon>
        <taxon>Agaricomycotina</taxon>
        <taxon>Tremellomycetes</taxon>
        <taxon>Trichosporonales</taxon>
        <taxon>Trichosporonaceae</taxon>
        <taxon>Trichosporon</taxon>
    </lineage>
</organism>
<feature type="compositionally biased region" description="Basic and acidic residues" evidence="1">
    <location>
        <begin position="151"/>
        <end position="171"/>
    </location>
</feature>
<sequence>MSQRGEVATCVLNISEAILAIHPGEEHEHLFELPIPIEHHIPTLSNKVLGAETDVTPNHHLVDRYADCSTLRPNKNSSTAISPPNAANEDEAAVPARLCANCSAANIGRRRRAGADPIPRRAASTALPSLIPITETLPPLPTKLFKHLRVADPDPRAPPESHRDGPPDGRRGAGLSPHPAGRVSGARSRAAEGRPLPPAP</sequence>
<dbReference type="InParanoid" id="K1VEI9"/>
<accession>K1VEI9</accession>
<reference evidence="2 3" key="1">
    <citation type="journal article" date="2012" name="Eukaryot. Cell">
        <title>Genome sequence of the Trichosporon asahii environmental strain CBS 8904.</title>
        <authorList>
            <person name="Yang R.Y."/>
            <person name="Li H.T."/>
            <person name="Zhu H."/>
            <person name="Zhou G.P."/>
            <person name="Wang M."/>
            <person name="Wang L."/>
        </authorList>
    </citation>
    <scope>NUCLEOTIDE SEQUENCE [LARGE SCALE GENOMIC DNA]</scope>
    <source>
        <strain evidence="2 3">CBS 8904</strain>
    </source>
</reference>
<dbReference type="Proteomes" id="UP000006757">
    <property type="component" value="Unassembled WGS sequence"/>
</dbReference>
<evidence type="ECO:0000313" key="3">
    <source>
        <dbReference type="Proteomes" id="UP000006757"/>
    </source>
</evidence>
<dbReference type="HOGENOM" id="CLU_1367099_0_0_1"/>
<evidence type="ECO:0000256" key="1">
    <source>
        <dbReference type="SAM" id="MobiDB-lite"/>
    </source>
</evidence>
<name>K1VEI9_TRIAC</name>
<comment type="caution">
    <text evidence="2">The sequence shown here is derived from an EMBL/GenBank/DDBJ whole genome shotgun (WGS) entry which is preliminary data.</text>
</comment>
<gene>
    <name evidence="2" type="ORF">A1Q2_03258</name>
</gene>